<evidence type="ECO:0000313" key="3">
    <source>
        <dbReference type="Proteomes" id="UP000186246"/>
    </source>
</evidence>
<protein>
    <submittedName>
        <fullName evidence="2">Uncharacterized protein</fullName>
    </submittedName>
</protein>
<keyword evidence="1" id="KW-1133">Transmembrane helix</keyword>
<keyword evidence="1" id="KW-0472">Membrane</keyword>
<dbReference type="STRING" id="551459.SAMN05421796_10478"/>
<sequence>MFGIIIATCLLAFGMFLKLTNNRGFAQNKKFSWIFIGIGGLSLLFKILTYQ</sequence>
<name>A0A1N7M8Z9_9FLAO</name>
<feature type="transmembrane region" description="Helical" evidence="1">
    <location>
        <begin position="32"/>
        <end position="50"/>
    </location>
</feature>
<organism evidence="2 3">
    <name type="scientific">Chryseobacterium piscicola</name>
    <dbReference type="NCBI Taxonomy" id="551459"/>
    <lineage>
        <taxon>Bacteria</taxon>
        <taxon>Pseudomonadati</taxon>
        <taxon>Bacteroidota</taxon>
        <taxon>Flavobacteriia</taxon>
        <taxon>Flavobacteriales</taxon>
        <taxon>Weeksellaceae</taxon>
        <taxon>Chryseobacterium group</taxon>
        <taxon>Chryseobacterium</taxon>
    </lineage>
</organism>
<evidence type="ECO:0000256" key="1">
    <source>
        <dbReference type="SAM" id="Phobius"/>
    </source>
</evidence>
<keyword evidence="1" id="KW-0812">Transmembrane</keyword>
<dbReference type="EMBL" id="FTOJ01000004">
    <property type="protein sequence ID" value="SIS82554.1"/>
    <property type="molecule type" value="Genomic_DNA"/>
</dbReference>
<dbReference type="AlphaFoldDB" id="A0A1N7M8Z9"/>
<dbReference type="Proteomes" id="UP000186246">
    <property type="component" value="Unassembled WGS sequence"/>
</dbReference>
<proteinExistence type="predicted"/>
<gene>
    <name evidence="2" type="ORF">SAMN05421796_10478</name>
</gene>
<accession>A0A1N7M8Z9</accession>
<evidence type="ECO:0000313" key="2">
    <source>
        <dbReference type="EMBL" id="SIS82554.1"/>
    </source>
</evidence>
<reference evidence="3" key="1">
    <citation type="submission" date="2017-01" db="EMBL/GenBank/DDBJ databases">
        <authorList>
            <person name="Varghese N."/>
            <person name="Submissions S."/>
        </authorList>
    </citation>
    <scope>NUCLEOTIDE SEQUENCE [LARGE SCALE GENOMIC DNA]</scope>
    <source>
        <strain evidence="3">DSM 21068</strain>
    </source>
</reference>